<reference evidence="3" key="1">
    <citation type="journal article" date="2019" name="Int. J. Syst. Evol. Microbiol.">
        <title>The Global Catalogue of Microorganisms (GCM) 10K type strain sequencing project: providing services to taxonomists for standard genome sequencing and annotation.</title>
        <authorList>
            <consortium name="The Broad Institute Genomics Platform"/>
            <consortium name="The Broad Institute Genome Sequencing Center for Infectious Disease"/>
            <person name="Wu L."/>
            <person name="Ma J."/>
        </authorList>
    </citation>
    <scope>NUCLEOTIDE SEQUENCE [LARGE SCALE GENOMIC DNA]</scope>
    <source>
        <strain evidence="3">IBRC-M 10813</strain>
    </source>
</reference>
<organism evidence="2 3">
    <name type="scientific">Salinithrix halophila</name>
    <dbReference type="NCBI Taxonomy" id="1485204"/>
    <lineage>
        <taxon>Bacteria</taxon>
        <taxon>Bacillati</taxon>
        <taxon>Bacillota</taxon>
        <taxon>Bacilli</taxon>
        <taxon>Bacillales</taxon>
        <taxon>Thermoactinomycetaceae</taxon>
        <taxon>Salinithrix</taxon>
    </lineage>
</organism>
<evidence type="ECO:0000313" key="2">
    <source>
        <dbReference type="EMBL" id="MFC4077192.1"/>
    </source>
</evidence>
<gene>
    <name evidence="2" type="ORF">ACFOUO_10305</name>
</gene>
<proteinExistence type="predicted"/>
<keyword evidence="3" id="KW-1185">Reference proteome</keyword>
<feature type="compositionally biased region" description="Basic and acidic residues" evidence="1">
    <location>
        <begin position="43"/>
        <end position="74"/>
    </location>
</feature>
<feature type="region of interest" description="Disordered" evidence="1">
    <location>
        <begin position="36"/>
        <end position="74"/>
    </location>
</feature>
<sequence>MKWLEQQGMITITATRGNNGYTLISLLNWEVYQSKNDQGNNEHPLEKQSTDINKNDKNEKNDEKKKDNRRKYDDDSPYIKMTRYLLEQIRAWKPDFAFRGSEQTWADDFRKLHEIDNRSKEQIKAVIDYATTNDFWQANILSAKKLREKFDTLEGQMRRGNRHGEQNAGRRNVHGRDQKAHPIDPPGSTGPFAGLVKTPV</sequence>
<dbReference type="RefSeq" id="WP_380704880.1">
    <property type="nucleotide sequence ID" value="NZ_JBHSAP010000014.1"/>
</dbReference>
<comment type="caution">
    <text evidence="2">The sequence shown here is derived from an EMBL/GenBank/DDBJ whole genome shotgun (WGS) entry which is preliminary data.</text>
</comment>
<evidence type="ECO:0000313" key="3">
    <source>
        <dbReference type="Proteomes" id="UP001595843"/>
    </source>
</evidence>
<accession>A0ABV8JE24</accession>
<name>A0ABV8JE24_9BACL</name>
<protein>
    <submittedName>
        <fullName evidence="2">Uncharacterized protein</fullName>
    </submittedName>
</protein>
<dbReference type="Proteomes" id="UP001595843">
    <property type="component" value="Unassembled WGS sequence"/>
</dbReference>
<evidence type="ECO:0000256" key="1">
    <source>
        <dbReference type="SAM" id="MobiDB-lite"/>
    </source>
</evidence>
<dbReference type="EMBL" id="JBHSAP010000014">
    <property type="protein sequence ID" value="MFC4077192.1"/>
    <property type="molecule type" value="Genomic_DNA"/>
</dbReference>
<feature type="region of interest" description="Disordered" evidence="1">
    <location>
        <begin position="158"/>
        <end position="200"/>
    </location>
</feature>